<keyword evidence="1" id="KW-0812">Transmembrane</keyword>
<keyword evidence="1" id="KW-1133">Transmembrane helix</keyword>
<keyword evidence="1" id="KW-0472">Membrane</keyword>
<dbReference type="AlphaFoldDB" id="A0A0F0CJR4"/>
<proteinExistence type="predicted"/>
<keyword evidence="3" id="KW-1185">Reference proteome</keyword>
<reference evidence="2 3" key="1">
    <citation type="submission" date="2015-02" db="EMBL/GenBank/DDBJ databases">
        <title>Single-cell genomics of uncultivated deep-branching MTB reveals a conserved set of magnetosome genes.</title>
        <authorList>
            <person name="Kolinko S."/>
            <person name="Richter M."/>
            <person name="Glockner F.O."/>
            <person name="Brachmann A."/>
            <person name="Schuler D."/>
        </authorList>
    </citation>
    <scope>NUCLEOTIDE SEQUENCE [LARGE SCALE GENOMIC DNA]</scope>
    <source>
        <strain evidence="2">SKK-01</strain>
    </source>
</reference>
<sequence length="162" mass="18555">MNFTVLSEIDNIIFSIPDVDVMELCTFFIDSITLPIYACISCVILIPFCCISPRNSSHAVWSHVPPCFSTNLVASSTNSSKVGYFFNAITYLQTIPCFIVMSQKLRQLIQNKQDSLYYLLFLEYLFDLLLEGVSSKRFYHIIINACLNCCDNLLFFSLCRNH</sequence>
<accession>A0A0F0CJR4</accession>
<dbReference type="Proteomes" id="UP000033428">
    <property type="component" value="Unassembled WGS sequence"/>
</dbReference>
<protein>
    <submittedName>
        <fullName evidence="2">Uncharacterized protein</fullName>
    </submittedName>
</protein>
<feature type="transmembrane region" description="Helical" evidence="1">
    <location>
        <begin position="32"/>
        <end position="51"/>
    </location>
</feature>
<evidence type="ECO:0000256" key="1">
    <source>
        <dbReference type="SAM" id="Phobius"/>
    </source>
</evidence>
<evidence type="ECO:0000313" key="2">
    <source>
        <dbReference type="EMBL" id="KJJ83477.1"/>
    </source>
</evidence>
<organism evidence="2 3">
    <name type="scientific">Candidatus Omnitrophus magneticus</name>
    <dbReference type="NCBI Taxonomy" id="1609969"/>
    <lineage>
        <taxon>Bacteria</taxon>
        <taxon>Pseudomonadati</taxon>
        <taxon>Candidatus Omnitrophota</taxon>
        <taxon>Candidatus Omnitrophus</taxon>
    </lineage>
</organism>
<name>A0A0F0CJR4_9BACT</name>
<comment type="caution">
    <text evidence="2">The sequence shown here is derived from an EMBL/GenBank/DDBJ whole genome shotgun (WGS) entry which is preliminary data.</text>
</comment>
<gene>
    <name evidence="2" type="ORF">OMAG_002655</name>
</gene>
<evidence type="ECO:0000313" key="3">
    <source>
        <dbReference type="Proteomes" id="UP000033428"/>
    </source>
</evidence>
<dbReference type="EMBL" id="JYNY01000565">
    <property type="protein sequence ID" value="KJJ83477.1"/>
    <property type="molecule type" value="Genomic_DNA"/>
</dbReference>